<sequence length="174" mass="19659">MTQILQPSVVDGRTCLVNHRLDFIHVAGEISSMMGTFADQGCRIETTCRIRGERTSRRKASNNSIRSGNDQISITKLILSSHDEFKRVDTMLGMKKERLGEPLNHWHVKKAFAQNPGTLTVTPPGLAVDSALGCKETKAQKKYPVTKMNDEYPMTRTNGEKRIARMNVEKRMLR</sequence>
<protein>
    <submittedName>
        <fullName evidence="1">Uncharacterized protein</fullName>
    </submittedName>
</protein>
<organism evidence="1 2">
    <name type="scientific">Daphnia magna</name>
    <dbReference type="NCBI Taxonomy" id="35525"/>
    <lineage>
        <taxon>Eukaryota</taxon>
        <taxon>Metazoa</taxon>
        <taxon>Ecdysozoa</taxon>
        <taxon>Arthropoda</taxon>
        <taxon>Crustacea</taxon>
        <taxon>Branchiopoda</taxon>
        <taxon>Diplostraca</taxon>
        <taxon>Cladocera</taxon>
        <taxon>Anomopoda</taxon>
        <taxon>Daphniidae</taxon>
        <taxon>Daphnia</taxon>
    </lineage>
</organism>
<accession>A0ABQ9YSJ9</accession>
<evidence type="ECO:0000313" key="1">
    <source>
        <dbReference type="EMBL" id="KAK4003575.1"/>
    </source>
</evidence>
<keyword evidence="2" id="KW-1185">Reference proteome</keyword>
<reference evidence="1 2" key="1">
    <citation type="journal article" date="2023" name="Nucleic Acids Res.">
        <title>The hologenome of Daphnia magna reveals possible DNA methylation and microbiome-mediated evolution of the host genome.</title>
        <authorList>
            <person name="Chaturvedi A."/>
            <person name="Li X."/>
            <person name="Dhandapani V."/>
            <person name="Marshall H."/>
            <person name="Kissane S."/>
            <person name="Cuenca-Cambronero M."/>
            <person name="Asole G."/>
            <person name="Calvet F."/>
            <person name="Ruiz-Romero M."/>
            <person name="Marangio P."/>
            <person name="Guigo R."/>
            <person name="Rago D."/>
            <person name="Mirbahai L."/>
            <person name="Eastwood N."/>
            <person name="Colbourne J.K."/>
            <person name="Zhou J."/>
            <person name="Mallon E."/>
            <person name="Orsini L."/>
        </authorList>
    </citation>
    <scope>NUCLEOTIDE SEQUENCE [LARGE SCALE GENOMIC DNA]</scope>
    <source>
        <strain evidence="1">LRV0_1</strain>
    </source>
</reference>
<name>A0ABQ9YSJ9_9CRUS</name>
<proteinExistence type="predicted"/>
<gene>
    <name evidence="1" type="ORF">OUZ56_005332</name>
</gene>
<evidence type="ECO:0000313" key="2">
    <source>
        <dbReference type="Proteomes" id="UP001234178"/>
    </source>
</evidence>
<comment type="caution">
    <text evidence="1">The sequence shown here is derived from an EMBL/GenBank/DDBJ whole genome shotgun (WGS) entry which is preliminary data.</text>
</comment>
<dbReference type="EMBL" id="JAOYFB010000001">
    <property type="protein sequence ID" value="KAK4003575.1"/>
    <property type="molecule type" value="Genomic_DNA"/>
</dbReference>
<dbReference type="Proteomes" id="UP001234178">
    <property type="component" value="Unassembled WGS sequence"/>
</dbReference>